<dbReference type="Proteomes" id="UP000019184">
    <property type="component" value="Unassembled WGS sequence"/>
</dbReference>
<gene>
    <name evidence="2" type="ORF">BN874_1350007</name>
</gene>
<reference evidence="2 3" key="1">
    <citation type="journal article" date="2014" name="ISME J.">
        <title>Candidatus Competibacter-lineage genomes retrieved from metagenomes reveal functional metabolic diversity.</title>
        <authorList>
            <person name="McIlroy S.J."/>
            <person name="Albertsen M."/>
            <person name="Andresen E.K."/>
            <person name="Saunders A.M."/>
            <person name="Kristiansen R."/>
            <person name="Stokholm-Bjerregaard M."/>
            <person name="Nielsen K.L."/>
            <person name="Nielsen P.H."/>
        </authorList>
    </citation>
    <scope>NUCLEOTIDE SEQUENCE [LARGE SCALE GENOMIC DNA]</scope>
    <source>
        <strain evidence="2 3">Run_B_J11</strain>
    </source>
</reference>
<protein>
    <recommendedName>
        <fullName evidence="1">Helix-turn-helix domain-containing protein</fullName>
    </recommendedName>
</protein>
<dbReference type="Pfam" id="PF12728">
    <property type="entry name" value="HTH_17"/>
    <property type="match status" value="1"/>
</dbReference>
<dbReference type="SUPFAM" id="SSF46955">
    <property type="entry name" value="Putative DNA-binding domain"/>
    <property type="match status" value="1"/>
</dbReference>
<keyword evidence="3" id="KW-1185">Reference proteome</keyword>
<dbReference type="EMBL" id="CBTK010000041">
    <property type="protein sequence ID" value="CDH43809.1"/>
    <property type="molecule type" value="Genomic_DNA"/>
</dbReference>
<dbReference type="AlphaFoldDB" id="A0A7U7G8Y1"/>
<dbReference type="RefSeq" id="WP_230314315.1">
    <property type="nucleotide sequence ID" value="NZ_CBTK010000041.1"/>
</dbReference>
<accession>A0A7U7G8Y1</accession>
<dbReference type="InterPro" id="IPR041657">
    <property type="entry name" value="HTH_17"/>
</dbReference>
<dbReference type="InterPro" id="IPR009061">
    <property type="entry name" value="DNA-bd_dom_put_sf"/>
</dbReference>
<comment type="caution">
    <text evidence="2">The sequence shown here is derived from an EMBL/GenBank/DDBJ whole genome shotgun (WGS) entry which is preliminary data.</text>
</comment>
<feature type="domain" description="Helix-turn-helix" evidence="1">
    <location>
        <begin position="26"/>
        <end position="72"/>
    </location>
</feature>
<evidence type="ECO:0000313" key="2">
    <source>
        <dbReference type="EMBL" id="CDH43809.1"/>
    </source>
</evidence>
<name>A0A7U7G8Y1_9GAMM</name>
<organism evidence="2 3">
    <name type="scientific">Candidatus Contendobacter odensis Run_B_J11</name>
    <dbReference type="NCBI Taxonomy" id="1400861"/>
    <lineage>
        <taxon>Bacteria</taxon>
        <taxon>Pseudomonadati</taxon>
        <taxon>Pseudomonadota</taxon>
        <taxon>Gammaproteobacteria</taxon>
        <taxon>Candidatus Competibacteraceae</taxon>
        <taxon>Candidatus Contendibacter</taxon>
    </lineage>
</organism>
<sequence length="87" mass="9574">MTELQQLQPAAPGVQIFPDGRMNVINAAAYLGVSPKSLACYRSQGRGPAFTKLGKLCFYHRADLDAWIAANRARSTTEHKALKRKSL</sequence>
<evidence type="ECO:0000313" key="3">
    <source>
        <dbReference type="Proteomes" id="UP000019184"/>
    </source>
</evidence>
<proteinExistence type="predicted"/>
<evidence type="ECO:0000259" key="1">
    <source>
        <dbReference type="Pfam" id="PF12728"/>
    </source>
</evidence>